<feature type="region of interest" description="Disordered" evidence="2">
    <location>
        <begin position="1"/>
        <end position="44"/>
    </location>
</feature>
<feature type="compositionally biased region" description="Basic and acidic residues" evidence="2">
    <location>
        <begin position="33"/>
        <end position="44"/>
    </location>
</feature>
<evidence type="ECO:0000256" key="1">
    <source>
        <dbReference type="ARBA" id="ARBA00010490"/>
    </source>
</evidence>
<comment type="similarity">
    <text evidence="1">Belongs to the PDCD5 family.</text>
</comment>
<dbReference type="GO" id="GO:0003677">
    <property type="term" value="F:DNA binding"/>
    <property type="evidence" value="ECO:0007669"/>
    <property type="project" value="UniProtKB-KW"/>
</dbReference>
<protein>
    <submittedName>
        <fullName evidence="3">DNA-binding protein DDB</fullName>
    </submittedName>
</protein>
<dbReference type="GO" id="GO:0005634">
    <property type="term" value="C:nucleus"/>
    <property type="evidence" value="ECO:0007669"/>
    <property type="project" value="TreeGrafter"/>
</dbReference>
<dbReference type="Pfam" id="PF01984">
    <property type="entry name" value="dsDNA_bind"/>
    <property type="match status" value="1"/>
</dbReference>
<dbReference type="SUPFAM" id="SSF46950">
    <property type="entry name" value="Double-stranded DNA-binding domain"/>
    <property type="match status" value="1"/>
</dbReference>
<dbReference type="PANTHER" id="PTHR10840:SF0">
    <property type="entry name" value="PROGRAMMED CELL DEATH PROTEIN 5"/>
    <property type="match status" value="1"/>
</dbReference>
<dbReference type="PANTHER" id="PTHR10840">
    <property type="entry name" value="PROGRAMMED CELL DEATH PROTEIN 5"/>
    <property type="match status" value="1"/>
</dbReference>
<proteinExistence type="inferred from homology"/>
<keyword evidence="3" id="KW-0238">DNA-binding</keyword>
<sequence length="414" mass="46720">MADPELEAIRQRRMQELMAQRGMGSRQSPEQQKAQEEAKRDAEEQRQLMLTQILTPEARARLARIALVKPDKARGVEDVILRAAQMGQIAEKDVLESVSKRNKIDLLQPRIEEIDIQIHGVTIRQKIEYEQLPNYCSLCKHVGHRATECYSKGNAPKPPPRVKKSVVYRQKQHQQTPISDEHQVFDVLPERNNKSEICDNSSSRYTVETANNFAHKADDTIVAASEINCIPENEANERENQANVINGVDEIDDINPSTTVCDNDENVEHVIVESDDSYPLEIVCASEGNHTNYSVNDAVVGNETIEVHAENEENVMNAIVERDAILEDNVGLNGLNVTNVNLSVGAHLSNYFIINSFEKWKKRPKRIKLKEAVQLFKYLKHLGRVCPGARYCKDTSEKGSRFVEAVAKVSFAVV</sequence>
<dbReference type="AlphaFoldDB" id="A0AAW2RAK3"/>
<reference evidence="3" key="1">
    <citation type="submission" date="2020-06" db="EMBL/GenBank/DDBJ databases">
        <authorList>
            <person name="Li T."/>
            <person name="Hu X."/>
            <person name="Zhang T."/>
            <person name="Song X."/>
            <person name="Zhang H."/>
            <person name="Dai N."/>
            <person name="Sheng W."/>
            <person name="Hou X."/>
            <person name="Wei L."/>
        </authorList>
    </citation>
    <scope>NUCLEOTIDE SEQUENCE</scope>
    <source>
        <strain evidence="3">G02</strain>
        <tissue evidence="3">Leaf</tissue>
    </source>
</reference>
<evidence type="ECO:0000313" key="3">
    <source>
        <dbReference type="EMBL" id="KAL0377225.1"/>
    </source>
</evidence>
<name>A0AAW2RAK3_SESRA</name>
<dbReference type="EMBL" id="JACGWJ010000013">
    <property type="protein sequence ID" value="KAL0377225.1"/>
    <property type="molecule type" value="Genomic_DNA"/>
</dbReference>
<dbReference type="InterPro" id="IPR036883">
    <property type="entry name" value="PDCD5-like_sf"/>
</dbReference>
<comment type="caution">
    <text evidence="3">The sequence shown here is derived from an EMBL/GenBank/DDBJ whole genome shotgun (WGS) entry which is preliminary data.</text>
</comment>
<gene>
    <name evidence="3" type="ORF">Sradi_3028000</name>
</gene>
<dbReference type="InterPro" id="IPR002836">
    <property type="entry name" value="PDCD5-like"/>
</dbReference>
<dbReference type="Gene3D" id="1.10.8.140">
    <property type="entry name" value="PDCD5-like"/>
    <property type="match status" value="1"/>
</dbReference>
<dbReference type="GO" id="GO:0005829">
    <property type="term" value="C:cytosol"/>
    <property type="evidence" value="ECO:0007669"/>
    <property type="project" value="TreeGrafter"/>
</dbReference>
<accession>A0AAW2RAK3</accession>
<reference evidence="3" key="2">
    <citation type="journal article" date="2024" name="Plant">
        <title>Genomic evolution and insights into agronomic trait innovations of Sesamum species.</title>
        <authorList>
            <person name="Miao H."/>
            <person name="Wang L."/>
            <person name="Qu L."/>
            <person name="Liu H."/>
            <person name="Sun Y."/>
            <person name="Le M."/>
            <person name="Wang Q."/>
            <person name="Wei S."/>
            <person name="Zheng Y."/>
            <person name="Lin W."/>
            <person name="Duan Y."/>
            <person name="Cao H."/>
            <person name="Xiong S."/>
            <person name="Wang X."/>
            <person name="Wei L."/>
            <person name="Li C."/>
            <person name="Ma Q."/>
            <person name="Ju M."/>
            <person name="Zhao R."/>
            <person name="Li G."/>
            <person name="Mu C."/>
            <person name="Tian Q."/>
            <person name="Mei H."/>
            <person name="Zhang T."/>
            <person name="Gao T."/>
            <person name="Zhang H."/>
        </authorList>
    </citation>
    <scope>NUCLEOTIDE SEQUENCE</scope>
    <source>
        <strain evidence="3">G02</strain>
    </source>
</reference>
<organism evidence="3">
    <name type="scientific">Sesamum radiatum</name>
    <name type="common">Black benniseed</name>
    <dbReference type="NCBI Taxonomy" id="300843"/>
    <lineage>
        <taxon>Eukaryota</taxon>
        <taxon>Viridiplantae</taxon>
        <taxon>Streptophyta</taxon>
        <taxon>Embryophyta</taxon>
        <taxon>Tracheophyta</taxon>
        <taxon>Spermatophyta</taxon>
        <taxon>Magnoliopsida</taxon>
        <taxon>eudicotyledons</taxon>
        <taxon>Gunneridae</taxon>
        <taxon>Pentapetalae</taxon>
        <taxon>asterids</taxon>
        <taxon>lamiids</taxon>
        <taxon>Lamiales</taxon>
        <taxon>Pedaliaceae</taxon>
        <taxon>Sesamum</taxon>
    </lineage>
</organism>
<evidence type="ECO:0000256" key="2">
    <source>
        <dbReference type="SAM" id="MobiDB-lite"/>
    </source>
</evidence>